<reference evidence="2 3" key="1">
    <citation type="submission" date="2020-04" db="EMBL/GenBank/DDBJ databases">
        <title>Flammeovirga sp. SR4, a novel species isolated from seawater.</title>
        <authorList>
            <person name="Wang X."/>
        </authorList>
    </citation>
    <scope>NUCLEOTIDE SEQUENCE [LARGE SCALE GENOMIC DNA]</scope>
    <source>
        <strain evidence="2 3">SR4</strain>
    </source>
</reference>
<dbReference type="SUPFAM" id="SSF51206">
    <property type="entry name" value="cAMP-binding domain-like"/>
    <property type="match status" value="1"/>
</dbReference>
<dbReference type="InterPro" id="IPR014710">
    <property type="entry name" value="RmlC-like_jellyroll"/>
</dbReference>
<evidence type="ECO:0000313" key="2">
    <source>
        <dbReference type="EMBL" id="NLR92170.1"/>
    </source>
</evidence>
<comment type="caution">
    <text evidence="2">The sequence shown here is derived from an EMBL/GenBank/DDBJ whole genome shotgun (WGS) entry which is preliminary data.</text>
</comment>
<dbReference type="InterPro" id="IPR000595">
    <property type="entry name" value="cNMP-bd_dom"/>
</dbReference>
<dbReference type="Pfam" id="PF00027">
    <property type="entry name" value="cNMP_binding"/>
    <property type="match status" value="1"/>
</dbReference>
<dbReference type="InterPro" id="IPR018490">
    <property type="entry name" value="cNMP-bd_dom_sf"/>
</dbReference>
<protein>
    <submittedName>
        <fullName evidence="2">Crp/Fnr family transcriptional regulator</fullName>
    </submittedName>
</protein>
<dbReference type="Proteomes" id="UP000585050">
    <property type="component" value="Unassembled WGS sequence"/>
</dbReference>
<keyword evidence="3" id="KW-1185">Reference proteome</keyword>
<gene>
    <name evidence="2" type="ORF">HGP29_13165</name>
</gene>
<dbReference type="EMBL" id="JABAIL010000004">
    <property type="protein sequence ID" value="NLR92170.1"/>
    <property type="molecule type" value="Genomic_DNA"/>
</dbReference>
<dbReference type="CDD" id="cd00038">
    <property type="entry name" value="CAP_ED"/>
    <property type="match status" value="1"/>
</dbReference>
<proteinExistence type="predicted"/>
<evidence type="ECO:0000259" key="1">
    <source>
        <dbReference type="PROSITE" id="PS50042"/>
    </source>
</evidence>
<name>A0A7X8SL61_9BACT</name>
<evidence type="ECO:0000313" key="3">
    <source>
        <dbReference type="Proteomes" id="UP000585050"/>
    </source>
</evidence>
<dbReference type="AlphaFoldDB" id="A0A7X8SL61"/>
<feature type="domain" description="Cyclic nucleotide-binding" evidence="1">
    <location>
        <begin position="20"/>
        <end position="104"/>
    </location>
</feature>
<sequence>MKEAQLLEKIITSDLLPSKEKVFKRGELLQEVNSIANEVFVIIEGAVQVIFHDKEEYIIRLGYKNSIIAAIPAFFYETPTNLSIEAIRTCRAKVIKKKDFDQIIETHPEFQKGLQYLLVDLIRQQSEREIDLLINSPKERIRRVMERSPQLFQEVPLKYIATYLRMSPETLSRILKS</sequence>
<dbReference type="RefSeq" id="WP_168882890.1">
    <property type="nucleotide sequence ID" value="NZ_JABAIL010000004.1"/>
</dbReference>
<dbReference type="Gene3D" id="2.60.120.10">
    <property type="entry name" value="Jelly Rolls"/>
    <property type="match status" value="1"/>
</dbReference>
<accession>A0A7X8SL61</accession>
<organism evidence="2 3">
    <name type="scientific">Flammeovirga agarivorans</name>
    <dbReference type="NCBI Taxonomy" id="2726742"/>
    <lineage>
        <taxon>Bacteria</taxon>
        <taxon>Pseudomonadati</taxon>
        <taxon>Bacteroidota</taxon>
        <taxon>Cytophagia</taxon>
        <taxon>Cytophagales</taxon>
        <taxon>Flammeovirgaceae</taxon>
        <taxon>Flammeovirga</taxon>
    </lineage>
</organism>
<dbReference type="PROSITE" id="PS50042">
    <property type="entry name" value="CNMP_BINDING_3"/>
    <property type="match status" value="1"/>
</dbReference>